<evidence type="ECO:0000256" key="1">
    <source>
        <dbReference type="ARBA" id="ARBA00004141"/>
    </source>
</evidence>
<evidence type="ECO:0000313" key="8">
    <source>
        <dbReference type="EMBL" id="TKV92378.1"/>
    </source>
</evidence>
<feature type="transmembrane region" description="Helical" evidence="6">
    <location>
        <begin position="59"/>
        <end position="79"/>
    </location>
</feature>
<evidence type="ECO:0000313" key="9">
    <source>
        <dbReference type="Proteomes" id="UP000298652"/>
    </source>
</evidence>
<evidence type="ECO:0000256" key="6">
    <source>
        <dbReference type="SAM" id="Phobius"/>
    </source>
</evidence>
<feature type="transmembrane region" description="Helical" evidence="6">
    <location>
        <begin position="246"/>
        <end position="267"/>
    </location>
</feature>
<organism evidence="8 9">
    <name type="scientific">Setaria viridis</name>
    <name type="common">Green bristlegrass</name>
    <name type="synonym">Setaria italica subsp. viridis</name>
    <dbReference type="NCBI Taxonomy" id="4556"/>
    <lineage>
        <taxon>Eukaryota</taxon>
        <taxon>Viridiplantae</taxon>
        <taxon>Streptophyta</taxon>
        <taxon>Embryophyta</taxon>
        <taxon>Tracheophyta</taxon>
        <taxon>Spermatophyta</taxon>
        <taxon>Magnoliopsida</taxon>
        <taxon>Liliopsida</taxon>
        <taxon>Poales</taxon>
        <taxon>Poaceae</taxon>
        <taxon>PACMAD clade</taxon>
        <taxon>Panicoideae</taxon>
        <taxon>Panicodae</taxon>
        <taxon>Paniceae</taxon>
        <taxon>Cenchrinae</taxon>
        <taxon>Setaria</taxon>
    </lineage>
</organism>
<feature type="transmembrane region" description="Helical" evidence="6">
    <location>
        <begin position="301"/>
        <end position="318"/>
    </location>
</feature>
<name>A0A4U6SW96_SETVI</name>
<feature type="transmembrane region" description="Helical" evidence="6">
    <location>
        <begin position="136"/>
        <end position="154"/>
    </location>
</feature>
<evidence type="ECO:0000256" key="2">
    <source>
        <dbReference type="ARBA" id="ARBA00022448"/>
    </source>
</evidence>
<dbReference type="PROSITE" id="PS50850">
    <property type="entry name" value="MFS"/>
    <property type="match status" value="1"/>
</dbReference>
<dbReference type="PANTHER" id="PTHR23511:SF5">
    <property type="entry name" value="MAJOR FACILITATOR-TYPE TRANSPORTER HXNZ-RELATED"/>
    <property type="match status" value="1"/>
</dbReference>
<feature type="transmembrane region" description="Helical" evidence="6">
    <location>
        <begin position="20"/>
        <end position="47"/>
    </location>
</feature>
<dbReference type="InterPro" id="IPR020846">
    <property type="entry name" value="MFS_dom"/>
</dbReference>
<evidence type="ECO:0000256" key="5">
    <source>
        <dbReference type="ARBA" id="ARBA00023136"/>
    </source>
</evidence>
<feature type="transmembrane region" description="Helical" evidence="6">
    <location>
        <begin position="109"/>
        <end position="130"/>
    </location>
</feature>
<evidence type="ECO:0000256" key="3">
    <source>
        <dbReference type="ARBA" id="ARBA00022692"/>
    </source>
</evidence>
<dbReference type="EMBL" id="CM016560">
    <property type="protein sequence ID" value="TKV92377.1"/>
    <property type="molecule type" value="Genomic_DNA"/>
</dbReference>
<feature type="transmembrane region" description="Helical" evidence="6">
    <location>
        <begin position="384"/>
        <end position="407"/>
    </location>
</feature>
<feature type="transmembrane region" description="Helical" evidence="6">
    <location>
        <begin position="349"/>
        <end position="372"/>
    </location>
</feature>
<evidence type="ECO:0000256" key="4">
    <source>
        <dbReference type="ARBA" id="ARBA00022989"/>
    </source>
</evidence>
<dbReference type="InterPro" id="IPR005828">
    <property type="entry name" value="MFS_sugar_transport-like"/>
</dbReference>
<dbReference type="GO" id="GO:0022857">
    <property type="term" value="F:transmembrane transporter activity"/>
    <property type="evidence" value="ECO:0007669"/>
    <property type="project" value="InterPro"/>
</dbReference>
<keyword evidence="3 6" id="KW-0812">Transmembrane</keyword>
<dbReference type="Gramene" id="TKV92378">
    <property type="protein sequence ID" value="TKV92378"/>
    <property type="gene ID" value="SEVIR_9G159700v2"/>
</dbReference>
<dbReference type="InterPro" id="IPR036259">
    <property type="entry name" value="MFS_trans_sf"/>
</dbReference>
<keyword evidence="9" id="KW-1185">Reference proteome</keyword>
<dbReference type="PANTHER" id="PTHR23511">
    <property type="entry name" value="SYNAPTIC VESICLE GLYCOPROTEIN 2"/>
    <property type="match status" value="1"/>
</dbReference>
<evidence type="ECO:0000259" key="7">
    <source>
        <dbReference type="PROSITE" id="PS50850"/>
    </source>
</evidence>
<feature type="transmembrane region" description="Helical" evidence="6">
    <location>
        <begin position="413"/>
        <end position="435"/>
    </location>
</feature>
<dbReference type="AlphaFoldDB" id="A0A4U6SW96"/>
<dbReference type="Gene3D" id="1.20.1250.20">
    <property type="entry name" value="MFS general substrate transporter like domains"/>
    <property type="match status" value="3"/>
</dbReference>
<accession>A0A4U6SW96</accession>
<protein>
    <recommendedName>
        <fullName evidence="7">Major facilitator superfamily (MFS) profile domain-containing protein</fullName>
    </recommendedName>
</protein>
<dbReference type="EMBL" id="CM016560">
    <property type="protein sequence ID" value="TKV92378.1"/>
    <property type="molecule type" value="Genomic_DNA"/>
</dbReference>
<feature type="transmembrane region" description="Helical" evidence="6">
    <location>
        <begin position="325"/>
        <end position="343"/>
    </location>
</feature>
<dbReference type="Pfam" id="PF07690">
    <property type="entry name" value="MFS_1"/>
    <property type="match status" value="1"/>
</dbReference>
<dbReference type="Gramene" id="TKV92377">
    <property type="protein sequence ID" value="TKV92377"/>
    <property type="gene ID" value="SEVIR_9G159700v2"/>
</dbReference>
<sequence length="443" mass="48643">METYTTDNALTAMGFGKFQALVLAYAGTGWVAEAMEVMLLSFLGPVMREEWNVSPQDESLLSSVVFAGMLIGAFTWGFISDRYGRRTVLLLSTLLTSGLGFLRNRGTWMVIFSFFWTIGTVLEASLAWVVLSALSWRWLLALSALPCFLLLPFFRITPESPRYLCAQNRMSDATAVLERMANANQAALPLGVLTYHGEPKTDYVTHNISEDEHLIPIREKKHTVVNAICSNTGAIATLRKLLSHNLLRSTLLLWFVYYASSFAYYGIALLTSQLSDVNRSCSSDLIFEMHQKDGNLYKDTFITSLAEIPGLILSALLVDWFGRKATMCCLMFACCAFLGPLVLHQNELFTTTLLFGARACGTGGTTVLCLYAPEVYPTSVRSTGVGIATAIGKIGGVVCPLVAVGMLRSCHQMAAILVFELVLFLAGVACILFPVETKGREMD</sequence>
<keyword evidence="5 6" id="KW-0472">Membrane</keyword>
<feature type="domain" description="Major facilitator superfamily (MFS) profile" evidence="7">
    <location>
        <begin position="1"/>
        <end position="438"/>
    </location>
</feature>
<dbReference type="SUPFAM" id="SSF103473">
    <property type="entry name" value="MFS general substrate transporter"/>
    <property type="match status" value="1"/>
</dbReference>
<dbReference type="GO" id="GO:0016020">
    <property type="term" value="C:membrane"/>
    <property type="evidence" value="ECO:0007669"/>
    <property type="project" value="UniProtKB-SubCell"/>
</dbReference>
<keyword evidence="4 6" id="KW-1133">Transmembrane helix</keyword>
<comment type="subcellular location">
    <subcellularLocation>
        <location evidence="1">Membrane</location>
        <topology evidence="1">Multi-pass membrane protein</topology>
    </subcellularLocation>
</comment>
<dbReference type="InterPro" id="IPR011701">
    <property type="entry name" value="MFS"/>
</dbReference>
<reference evidence="8 9" key="1">
    <citation type="submission" date="2019-03" db="EMBL/GenBank/DDBJ databases">
        <title>WGS assembly of Setaria viridis.</title>
        <authorList>
            <person name="Huang P."/>
            <person name="Jenkins J."/>
            <person name="Grimwood J."/>
            <person name="Barry K."/>
            <person name="Healey A."/>
            <person name="Mamidi S."/>
            <person name="Sreedasyam A."/>
            <person name="Shu S."/>
            <person name="Feldman M."/>
            <person name="Wu J."/>
            <person name="Yu Y."/>
            <person name="Chen C."/>
            <person name="Johnson J."/>
            <person name="Rokhsar D."/>
            <person name="Baxter I."/>
            <person name="Schmutz J."/>
            <person name="Brutnell T."/>
            <person name="Kellogg E."/>
        </authorList>
    </citation>
    <scope>NUCLEOTIDE SEQUENCE [LARGE SCALE GENOMIC DNA]</scope>
    <source>
        <strain evidence="9">cv. A10</strain>
    </source>
</reference>
<dbReference type="Pfam" id="PF00083">
    <property type="entry name" value="Sugar_tr"/>
    <property type="match status" value="2"/>
</dbReference>
<keyword evidence="2" id="KW-0813">Transport</keyword>
<dbReference type="Proteomes" id="UP000298652">
    <property type="component" value="Chromosome 9"/>
</dbReference>
<gene>
    <name evidence="8" type="ORF">SEVIR_9G159700v2</name>
</gene>
<proteinExistence type="predicted"/>